<keyword evidence="6 9" id="KW-0067">ATP-binding</keyword>
<dbReference type="InterPro" id="IPR017441">
    <property type="entry name" value="Protein_kinase_ATP_BS"/>
</dbReference>
<evidence type="ECO:0000256" key="6">
    <source>
        <dbReference type="ARBA" id="ARBA00022840"/>
    </source>
</evidence>
<keyword evidence="3" id="KW-0808">Transferase</keyword>
<comment type="caution">
    <text evidence="11">The sequence shown here is derived from an EMBL/GenBank/DDBJ whole genome shotgun (WGS) entry which is preliminary data.</text>
</comment>
<comment type="catalytic activity">
    <reaction evidence="7">
        <text>L-threonyl-[protein] + ATP = O-phospho-L-threonyl-[protein] + ADP + H(+)</text>
        <dbReference type="Rhea" id="RHEA:46608"/>
        <dbReference type="Rhea" id="RHEA-COMP:11060"/>
        <dbReference type="Rhea" id="RHEA-COMP:11605"/>
        <dbReference type="ChEBI" id="CHEBI:15378"/>
        <dbReference type="ChEBI" id="CHEBI:30013"/>
        <dbReference type="ChEBI" id="CHEBI:30616"/>
        <dbReference type="ChEBI" id="CHEBI:61977"/>
        <dbReference type="ChEBI" id="CHEBI:456216"/>
        <dbReference type="EC" id="2.7.11.25"/>
    </reaction>
</comment>
<keyword evidence="5" id="KW-0418">Kinase</keyword>
<proteinExistence type="inferred from homology"/>
<dbReference type="Gene3D" id="1.10.510.10">
    <property type="entry name" value="Transferase(Phosphotransferase) domain 1"/>
    <property type="match status" value="1"/>
</dbReference>
<dbReference type="InterPro" id="IPR050538">
    <property type="entry name" value="MAP_kinase_kinase_kinase"/>
</dbReference>
<organism evidence="11 12">
    <name type="scientific">Lactuca sativa</name>
    <name type="common">Garden lettuce</name>
    <dbReference type="NCBI Taxonomy" id="4236"/>
    <lineage>
        <taxon>Eukaryota</taxon>
        <taxon>Viridiplantae</taxon>
        <taxon>Streptophyta</taxon>
        <taxon>Embryophyta</taxon>
        <taxon>Tracheophyta</taxon>
        <taxon>Spermatophyta</taxon>
        <taxon>Magnoliopsida</taxon>
        <taxon>eudicotyledons</taxon>
        <taxon>Gunneridae</taxon>
        <taxon>Pentapetalae</taxon>
        <taxon>asterids</taxon>
        <taxon>campanulids</taxon>
        <taxon>Asterales</taxon>
        <taxon>Asteraceae</taxon>
        <taxon>Cichorioideae</taxon>
        <taxon>Cichorieae</taxon>
        <taxon>Lactucinae</taxon>
        <taxon>Lactuca</taxon>
    </lineage>
</organism>
<dbReference type="EMBL" id="NBSK02000004">
    <property type="protein sequence ID" value="KAJ0210644.1"/>
    <property type="molecule type" value="Genomic_DNA"/>
</dbReference>
<evidence type="ECO:0000259" key="10">
    <source>
        <dbReference type="PROSITE" id="PS50011"/>
    </source>
</evidence>
<dbReference type="EC" id="2.7.11.25" evidence="2"/>
<comment type="catalytic activity">
    <reaction evidence="8">
        <text>L-seryl-[protein] + ATP = O-phospho-L-seryl-[protein] + ADP + H(+)</text>
        <dbReference type="Rhea" id="RHEA:17989"/>
        <dbReference type="Rhea" id="RHEA-COMP:9863"/>
        <dbReference type="Rhea" id="RHEA-COMP:11604"/>
        <dbReference type="ChEBI" id="CHEBI:15378"/>
        <dbReference type="ChEBI" id="CHEBI:29999"/>
        <dbReference type="ChEBI" id="CHEBI:30616"/>
        <dbReference type="ChEBI" id="CHEBI:83421"/>
        <dbReference type="ChEBI" id="CHEBI:456216"/>
        <dbReference type="EC" id="2.7.11.25"/>
    </reaction>
</comment>
<accession>A0A9R1VSF5</accession>
<keyword evidence="4 9" id="KW-0547">Nucleotide-binding</keyword>
<dbReference type="AlphaFoldDB" id="A0A9R1VSF5"/>
<feature type="domain" description="Protein kinase" evidence="10">
    <location>
        <begin position="119"/>
        <end position="244"/>
    </location>
</feature>
<evidence type="ECO:0000256" key="7">
    <source>
        <dbReference type="ARBA" id="ARBA00047559"/>
    </source>
</evidence>
<dbReference type="GO" id="GO:0005737">
    <property type="term" value="C:cytoplasm"/>
    <property type="evidence" value="ECO:0000318"/>
    <property type="project" value="GO_Central"/>
</dbReference>
<reference evidence="11 12" key="1">
    <citation type="journal article" date="2017" name="Nat. Commun.">
        <title>Genome assembly with in vitro proximity ligation data and whole-genome triplication in lettuce.</title>
        <authorList>
            <person name="Reyes-Chin-Wo S."/>
            <person name="Wang Z."/>
            <person name="Yang X."/>
            <person name="Kozik A."/>
            <person name="Arikit S."/>
            <person name="Song C."/>
            <person name="Xia L."/>
            <person name="Froenicke L."/>
            <person name="Lavelle D.O."/>
            <person name="Truco M.J."/>
            <person name="Xia R."/>
            <person name="Zhu S."/>
            <person name="Xu C."/>
            <person name="Xu H."/>
            <person name="Xu X."/>
            <person name="Cox K."/>
            <person name="Korf I."/>
            <person name="Meyers B.C."/>
            <person name="Michelmore R.W."/>
        </authorList>
    </citation>
    <scope>NUCLEOTIDE SEQUENCE [LARGE SCALE GENOMIC DNA]</scope>
    <source>
        <strain evidence="12">cv. Salinas</strain>
        <tissue evidence="11">Seedlings</tissue>
    </source>
</reference>
<evidence type="ECO:0000256" key="3">
    <source>
        <dbReference type="ARBA" id="ARBA00022679"/>
    </source>
</evidence>
<sequence length="244" mass="27886">MITIEVRLNYPKLIHANNESQSRNFLALFDWYIYGYFYHYRFKHQLFLNNFLLQPCFKSSQAIGPPTTTTETPLATDLGVVNPVHPLPLPPGVVIHPPSSSPRCKPDSISRNLQTQNQWRKGKLIGRGTFGSVYVGSNRETGALCAMKEVELYPDDPKSAECIKQLEQEINVLSKLKHPNIVQYYGSEIVDDKFYIYLEYIHPGSINKYARDHCGGMTESIVRNFTRHIVSGLAYLHSTKTIHR</sequence>
<dbReference type="InterPro" id="IPR011009">
    <property type="entry name" value="Kinase-like_dom_sf"/>
</dbReference>
<gene>
    <name evidence="11" type="ORF">LSAT_V11C400221550</name>
</gene>
<dbReference type="PANTHER" id="PTHR48016">
    <property type="entry name" value="MAP KINASE KINASE KINASE SSK2-RELATED-RELATED"/>
    <property type="match status" value="1"/>
</dbReference>
<keyword evidence="12" id="KW-1185">Reference proteome</keyword>
<protein>
    <recommendedName>
        <fullName evidence="2">mitogen-activated protein kinase kinase kinase</fullName>
        <ecNumber evidence="2">2.7.11.25</ecNumber>
    </recommendedName>
</protein>
<dbReference type="GO" id="GO:0004709">
    <property type="term" value="F:MAP kinase kinase kinase activity"/>
    <property type="evidence" value="ECO:0000318"/>
    <property type="project" value="GO_Central"/>
</dbReference>
<evidence type="ECO:0000256" key="5">
    <source>
        <dbReference type="ARBA" id="ARBA00022777"/>
    </source>
</evidence>
<evidence type="ECO:0000256" key="8">
    <source>
        <dbReference type="ARBA" id="ARBA00048329"/>
    </source>
</evidence>
<dbReference type="PANTHER" id="PTHR48016:SF5">
    <property type="entry name" value="MITOGEN-ACTIVATED PROTEIN KINASE KINASE KINASE 5"/>
    <property type="match status" value="1"/>
</dbReference>
<evidence type="ECO:0000256" key="9">
    <source>
        <dbReference type="PROSITE-ProRule" id="PRU10141"/>
    </source>
</evidence>
<dbReference type="SUPFAM" id="SSF56112">
    <property type="entry name" value="Protein kinase-like (PK-like)"/>
    <property type="match status" value="1"/>
</dbReference>
<dbReference type="Pfam" id="PF00069">
    <property type="entry name" value="Pkinase"/>
    <property type="match status" value="1"/>
</dbReference>
<comment type="similarity">
    <text evidence="1">Belongs to the protein kinase superfamily. STE Ser/Thr protein kinase family. MAP kinase kinase kinase subfamily.</text>
</comment>
<evidence type="ECO:0000256" key="4">
    <source>
        <dbReference type="ARBA" id="ARBA00022741"/>
    </source>
</evidence>
<dbReference type="PROSITE" id="PS50011">
    <property type="entry name" value="PROTEIN_KINASE_DOM"/>
    <property type="match status" value="1"/>
</dbReference>
<dbReference type="SMART" id="SM00220">
    <property type="entry name" value="S_TKc"/>
    <property type="match status" value="1"/>
</dbReference>
<name>A0A9R1VSF5_LACSA</name>
<feature type="binding site" evidence="9">
    <location>
        <position position="148"/>
    </location>
    <ligand>
        <name>ATP</name>
        <dbReference type="ChEBI" id="CHEBI:30616"/>
    </ligand>
</feature>
<dbReference type="Proteomes" id="UP000235145">
    <property type="component" value="Unassembled WGS sequence"/>
</dbReference>
<evidence type="ECO:0000256" key="1">
    <source>
        <dbReference type="ARBA" id="ARBA00006529"/>
    </source>
</evidence>
<dbReference type="InterPro" id="IPR000719">
    <property type="entry name" value="Prot_kinase_dom"/>
</dbReference>
<evidence type="ECO:0000256" key="2">
    <source>
        <dbReference type="ARBA" id="ARBA00012406"/>
    </source>
</evidence>
<dbReference type="GO" id="GO:0000165">
    <property type="term" value="P:MAPK cascade"/>
    <property type="evidence" value="ECO:0000318"/>
    <property type="project" value="GO_Central"/>
</dbReference>
<dbReference type="PROSITE" id="PS00107">
    <property type="entry name" value="PROTEIN_KINASE_ATP"/>
    <property type="match status" value="1"/>
</dbReference>
<evidence type="ECO:0000313" key="12">
    <source>
        <dbReference type="Proteomes" id="UP000235145"/>
    </source>
</evidence>
<evidence type="ECO:0000313" key="11">
    <source>
        <dbReference type="EMBL" id="KAJ0210644.1"/>
    </source>
</evidence>
<dbReference type="GO" id="GO:0005524">
    <property type="term" value="F:ATP binding"/>
    <property type="evidence" value="ECO:0007669"/>
    <property type="project" value="UniProtKB-UniRule"/>
</dbReference>